<evidence type="ECO:0000313" key="7">
    <source>
        <dbReference type="EMBL" id="KAJ6222445.1"/>
    </source>
</evidence>
<dbReference type="Pfam" id="PF12738">
    <property type="entry name" value="PTCB-BRCT"/>
    <property type="match status" value="1"/>
</dbReference>
<dbReference type="InterPro" id="IPR059215">
    <property type="entry name" value="BRCT2_TopBP1-like"/>
</dbReference>
<evidence type="ECO:0000259" key="6">
    <source>
        <dbReference type="PROSITE" id="PS50172"/>
    </source>
</evidence>
<dbReference type="Proteomes" id="UP001142055">
    <property type="component" value="Chromosome 1"/>
</dbReference>
<dbReference type="PROSITE" id="PS00139">
    <property type="entry name" value="THIOL_PROTEASE_CYS"/>
    <property type="match status" value="1"/>
</dbReference>
<dbReference type="GO" id="GO:0033314">
    <property type="term" value="P:mitotic DNA replication checkpoint signaling"/>
    <property type="evidence" value="ECO:0007669"/>
    <property type="project" value="TreeGrafter"/>
</dbReference>
<dbReference type="PANTHER" id="PTHR13561">
    <property type="entry name" value="DNA REPLICATION REGULATOR DPB11-RELATED"/>
    <property type="match status" value="1"/>
</dbReference>
<dbReference type="GO" id="GO:0007095">
    <property type="term" value="P:mitotic G2 DNA damage checkpoint signaling"/>
    <property type="evidence" value="ECO:0007669"/>
    <property type="project" value="TreeGrafter"/>
</dbReference>
<dbReference type="InterPro" id="IPR036420">
    <property type="entry name" value="BRCT_dom_sf"/>
</dbReference>
<dbReference type="AlphaFoldDB" id="A0A9Q0RQB4"/>
<organism evidence="7 8">
    <name type="scientific">Blomia tropicalis</name>
    <name type="common">Mite</name>
    <dbReference type="NCBI Taxonomy" id="40697"/>
    <lineage>
        <taxon>Eukaryota</taxon>
        <taxon>Metazoa</taxon>
        <taxon>Ecdysozoa</taxon>
        <taxon>Arthropoda</taxon>
        <taxon>Chelicerata</taxon>
        <taxon>Arachnida</taxon>
        <taxon>Acari</taxon>
        <taxon>Acariformes</taxon>
        <taxon>Sarcoptiformes</taxon>
        <taxon>Astigmata</taxon>
        <taxon>Glycyphagoidea</taxon>
        <taxon>Echimyopodidae</taxon>
        <taxon>Blomia</taxon>
    </lineage>
</organism>
<evidence type="ECO:0000256" key="3">
    <source>
        <dbReference type="ARBA" id="ARBA00022801"/>
    </source>
</evidence>
<dbReference type="Pfam" id="PF21243">
    <property type="entry name" value="ECT2_BRCT0"/>
    <property type="match status" value="1"/>
</dbReference>
<comment type="caution">
    <text evidence="7">The sequence shown here is derived from an EMBL/GenBank/DDBJ whole genome shotgun (WGS) entry which is preliminary data.</text>
</comment>
<dbReference type="InterPro" id="IPR000668">
    <property type="entry name" value="Peptidase_C1A_C"/>
</dbReference>
<keyword evidence="5" id="KW-0732">Signal</keyword>
<keyword evidence="1" id="KW-0645">Protease</keyword>
<evidence type="ECO:0000256" key="2">
    <source>
        <dbReference type="ARBA" id="ARBA00022737"/>
    </source>
</evidence>
<dbReference type="PRINTS" id="PR00705">
    <property type="entry name" value="PAPAIN"/>
</dbReference>
<dbReference type="SMART" id="SM00292">
    <property type="entry name" value="BRCT"/>
    <property type="match status" value="2"/>
</dbReference>
<keyword evidence="8" id="KW-1185">Reference proteome</keyword>
<dbReference type="GO" id="GO:0008234">
    <property type="term" value="F:cysteine-type peptidase activity"/>
    <property type="evidence" value="ECO:0007669"/>
    <property type="project" value="UniProtKB-KW"/>
</dbReference>
<dbReference type="CDD" id="cd02248">
    <property type="entry name" value="Peptidase_C1A"/>
    <property type="match status" value="1"/>
</dbReference>
<keyword evidence="3" id="KW-0378">Hydrolase</keyword>
<evidence type="ECO:0000313" key="8">
    <source>
        <dbReference type="Proteomes" id="UP001142055"/>
    </source>
</evidence>
<dbReference type="SUPFAM" id="SSF52113">
    <property type="entry name" value="BRCT domain"/>
    <property type="match status" value="2"/>
</dbReference>
<dbReference type="Gene3D" id="3.40.50.10190">
    <property type="entry name" value="BRCT domain"/>
    <property type="match status" value="3"/>
</dbReference>
<feature type="domain" description="BRCT" evidence="6">
    <location>
        <begin position="601"/>
        <end position="691"/>
    </location>
</feature>
<dbReference type="GO" id="GO:0006270">
    <property type="term" value="P:DNA replication initiation"/>
    <property type="evidence" value="ECO:0007669"/>
    <property type="project" value="TreeGrafter"/>
</dbReference>
<name>A0A9Q0RQB4_BLOTA</name>
<feature type="domain" description="BRCT" evidence="6">
    <location>
        <begin position="515"/>
        <end position="581"/>
    </location>
</feature>
<evidence type="ECO:0000256" key="4">
    <source>
        <dbReference type="ARBA" id="ARBA00022807"/>
    </source>
</evidence>
<keyword evidence="4" id="KW-0788">Thiol protease</keyword>
<feature type="signal peptide" evidence="5">
    <location>
        <begin position="1"/>
        <end position="20"/>
    </location>
</feature>
<dbReference type="InterPro" id="IPR038765">
    <property type="entry name" value="Papain-like_cys_pep_sf"/>
</dbReference>
<dbReference type="CDD" id="cd17731">
    <property type="entry name" value="BRCT_TopBP1_rpt2_like"/>
    <property type="match status" value="1"/>
</dbReference>
<reference evidence="7" key="1">
    <citation type="submission" date="2022-12" db="EMBL/GenBank/DDBJ databases">
        <title>Genome assemblies of Blomia tropicalis.</title>
        <authorList>
            <person name="Cui Y."/>
        </authorList>
    </citation>
    <scope>NUCLEOTIDE SEQUENCE</scope>
    <source>
        <tissue evidence="7">Adult mites</tissue>
    </source>
</reference>
<feature type="chain" id="PRO_5040289324" description="BRCT domain-containing protein" evidence="5">
    <location>
        <begin position="21"/>
        <end position="738"/>
    </location>
</feature>
<proteinExistence type="predicted"/>
<dbReference type="PROSITE" id="PS50172">
    <property type="entry name" value="BRCT"/>
    <property type="match status" value="2"/>
</dbReference>
<gene>
    <name evidence="7" type="ORF">RDWZM_000990</name>
</gene>
<dbReference type="InterPro" id="IPR001357">
    <property type="entry name" value="BRCT_dom"/>
</dbReference>
<evidence type="ECO:0000256" key="1">
    <source>
        <dbReference type="ARBA" id="ARBA00022670"/>
    </source>
</evidence>
<dbReference type="SUPFAM" id="SSF54001">
    <property type="entry name" value="Cysteine proteinases"/>
    <property type="match status" value="1"/>
</dbReference>
<sequence>MDHHFLLFLSTLFHIEYVYSQNNETLQSRLLFLNDGLDLFVPIRSILSSRLSRIGTDSINRCYDPMINDENVDMFEPDITIFQVVLNYYKSLPDKLPTKRSIENLLESARTIAVHVINCSKMPTGYRLGFTSLSDKSFEEFQSMMGFNNDPLEVVDESANLTQSNVRRISCYPPSSYQAPSSINWITRGAVTRVRHQGQCGSCWAFAVIAALESAYLKKYGKGYDLSEQQLLDCAPNYVNGCESGTSYLAWKYIKWSGGVVSEQSYPYQAEFCGCSSQLGRIVARVPQYCVRGMNKYGNNGITITERLTESEMERAIAHFGPISVCMNGLLLQHYKGGVFNDLRCNSKITHMVLIVGYTKREWIIKNSWGKNWGENGFFRLARGKNLCGINFEIHLTTFTTMDTTYNEDVDIYFVVDDVNQNSVIMRKAFSMFQKQKYSVKWILAEAIDEFPIEGVQLFVLENFNNKAYDLLRNHDVRIISPYVVLYCDADSTPEPFDFIPQRKFPILSQCMRGLYVTATNLSQLVKNEVEERVSQMSGFYSTCLTRETNFLISDSVLTPKYHAANQLKIPVLKQEWITKCWDNFQFQFRRANEPDIIEQFRLPIFFGLTITVSQIPQKERTIISELIRSNGGQFSPSLLFDVPNMILLAKAKLGDKYYYACKKNIPRLQIKWLYDSIEQKYALSLEKYSLENVETSNNDVQHLDEVNVCNEKKKNKLKFQITNIYWLIYLTNFLQHT</sequence>
<dbReference type="InterPro" id="IPR039417">
    <property type="entry name" value="Peptidase_C1A_papain-like"/>
</dbReference>
<keyword evidence="2" id="KW-0677">Repeat</keyword>
<dbReference type="Pfam" id="PF00112">
    <property type="entry name" value="Peptidase_C1"/>
    <property type="match status" value="1"/>
</dbReference>
<protein>
    <recommendedName>
        <fullName evidence="6">BRCT domain-containing protein</fullName>
    </recommendedName>
</protein>
<dbReference type="Gene3D" id="3.90.70.10">
    <property type="entry name" value="Cysteine proteinases"/>
    <property type="match status" value="1"/>
</dbReference>
<accession>A0A9Q0RQB4</accession>
<evidence type="ECO:0000256" key="5">
    <source>
        <dbReference type="SAM" id="SignalP"/>
    </source>
</evidence>
<dbReference type="PANTHER" id="PTHR13561:SF20">
    <property type="entry name" value="DNA TOPOISOMERASE 2-BINDING PROTEIN 1"/>
    <property type="match status" value="1"/>
</dbReference>
<dbReference type="InterPro" id="IPR049396">
    <property type="entry name" value="ECT2_BRCT0"/>
</dbReference>
<dbReference type="GO" id="GO:0006508">
    <property type="term" value="P:proteolysis"/>
    <property type="evidence" value="ECO:0007669"/>
    <property type="project" value="UniProtKB-KW"/>
</dbReference>
<dbReference type="InterPro" id="IPR000169">
    <property type="entry name" value="Pept_cys_AS"/>
</dbReference>
<dbReference type="SMART" id="SM00645">
    <property type="entry name" value="Pept_C1"/>
    <property type="match status" value="1"/>
</dbReference>
<dbReference type="Pfam" id="PF00533">
    <property type="entry name" value="BRCT"/>
    <property type="match status" value="1"/>
</dbReference>
<dbReference type="EMBL" id="JAPWDV010000001">
    <property type="protein sequence ID" value="KAJ6222445.1"/>
    <property type="molecule type" value="Genomic_DNA"/>
</dbReference>